<dbReference type="GO" id="GO:0046872">
    <property type="term" value="F:metal ion binding"/>
    <property type="evidence" value="ECO:0007669"/>
    <property type="project" value="UniProtKB-KW"/>
</dbReference>
<evidence type="ECO:0000256" key="4">
    <source>
        <dbReference type="ARBA" id="ARBA00022837"/>
    </source>
</evidence>
<keyword evidence="4" id="KW-0106">Calcium</keyword>
<gene>
    <name evidence="6" type="primary">atsA_159</name>
    <name evidence="6" type="ORF">Poly41_68620</name>
</gene>
<evidence type="ECO:0000256" key="2">
    <source>
        <dbReference type="ARBA" id="ARBA00022723"/>
    </source>
</evidence>
<evidence type="ECO:0000256" key="3">
    <source>
        <dbReference type="ARBA" id="ARBA00022801"/>
    </source>
</evidence>
<dbReference type="PROSITE" id="PS00523">
    <property type="entry name" value="SULFATASE_1"/>
    <property type="match status" value="1"/>
</dbReference>
<dbReference type="AlphaFoldDB" id="A0A5C6CV08"/>
<dbReference type="CDD" id="cd16143">
    <property type="entry name" value="ARS_like"/>
    <property type="match status" value="1"/>
</dbReference>
<evidence type="ECO:0000259" key="5">
    <source>
        <dbReference type="Pfam" id="PF00884"/>
    </source>
</evidence>
<dbReference type="Gene3D" id="3.30.1120.10">
    <property type="match status" value="1"/>
</dbReference>
<evidence type="ECO:0000256" key="1">
    <source>
        <dbReference type="ARBA" id="ARBA00008779"/>
    </source>
</evidence>
<dbReference type="RefSeq" id="WP_146531512.1">
    <property type="nucleotide sequence ID" value="NZ_SJPV01000028.1"/>
</dbReference>
<name>A0A5C6CV08_9BACT</name>
<dbReference type="InterPro" id="IPR050738">
    <property type="entry name" value="Sulfatase"/>
</dbReference>
<proteinExistence type="inferred from homology"/>
<dbReference type="PANTHER" id="PTHR42693">
    <property type="entry name" value="ARYLSULFATASE FAMILY MEMBER"/>
    <property type="match status" value="1"/>
</dbReference>
<dbReference type="PROSITE" id="PS00149">
    <property type="entry name" value="SULFATASE_2"/>
    <property type="match status" value="1"/>
</dbReference>
<dbReference type="InterPro" id="IPR000917">
    <property type="entry name" value="Sulfatase_N"/>
</dbReference>
<evidence type="ECO:0000313" key="6">
    <source>
        <dbReference type="EMBL" id="TWU28823.1"/>
    </source>
</evidence>
<dbReference type="EC" id="3.1.6.1" evidence="6"/>
<accession>A0A5C6CV08</accession>
<dbReference type="PANTHER" id="PTHR42693:SF53">
    <property type="entry name" value="ENDO-4-O-SULFATASE"/>
    <property type="match status" value="1"/>
</dbReference>
<dbReference type="SUPFAM" id="SSF53649">
    <property type="entry name" value="Alkaline phosphatase-like"/>
    <property type="match status" value="1"/>
</dbReference>
<comment type="caution">
    <text evidence="6">The sequence shown here is derived from an EMBL/GenBank/DDBJ whole genome shotgun (WGS) entry which is preliminary data.</text>
</comment>
<dbReference type="OrthoDB" id="9783154at2"/>
<keyword evidence="2" id="KW-0479">Metal-binding</keyword>
<dbReference type="Gene3D" id="3.40.720.10">
    <property type="entry name" value="Alkaline Phosphatase, subunit A"/>
    <property type="match status" value="1"/>
</dbReference>
<dbReference type="InterPro" id="IPR024607">
    <property type="entry name" value="Sulfatase_CS"/>
</dbReference>
<protein>
    <submittedName>
        <fullName evidence="6">Arylsulfatase</fullName>
        <ecNumber evidence="6">3.1.6.1</ecNumber>
    </submittedName>
</protein>
<reference evidence="6 7" key="1">
    <citation type="submission" date="2019-02" db="EMBL/GenBank/DDBJ databases">
        <title>Deep-cultivation of Planctomycetes and their phenomic and genomic characterization uncovers novel biology.</title>
        <authorList>
            <person name="Wiegand S."/>
            <person name="Jogler M."/>
            <person name="Boedeker C."/>
            <person name="Pinto D."/>
            <person name="Vollmers J."/>
            <person name="Rivas-Marin E."/>
            <person name="Kohn T."/>
            <person name="Peeters S.H."/>
            <person name="Heuer A."/>
            <person name="Rast P."/>
            <person name="Oberbeckmann S."/>
            <person name="Bunk B."/>
            <person name="Jeske O."/>
            <person name="Meyerdierks A."/>
            <person name="Storesund J.E."/>
            <person name="Kallscheuer N."/>
            <person name="Luecker S."/>
            <person name="Lage O.M."/>
            <person name="Pohl T."/>
            <person name="Merkel B.J."/>
            <person name="Hornburger P."/>
            <person name="Mueller R.-W."/>
            <person name="Bruemmer F."/>
            <person name="Labrenz M."/>
            <person name="Spormann A.M."/>
            <person name="Op Den Camp H."/>
            <person name="Overmann J."/>
            <person name="Amann R."/>
            <person name="Jetten M.S.M."/>
            <person name="Mascher T."/>
            <person name="Medema M.H."/>
            <person name="Devos D.P."/>
            <person name="Kaster A.-K."/>
            <person name="Ovreas L."/>
            <person name="Rohde M."/>
            <person name="Galperin M.Y."/>
            <person name="Jogler C."/>
        </authorList>
    </citation>
    <scope>NUCLEOTIDE SEQUENCE [LARGE SCALE GENOMIC DNA]</scope>
    <source>
        <strain evidence="6 7">Poly41</strain>
    </source>
</reference>
<evidence type="ECO:0000313" key="7">
    <source>
        <dbReference type="Proteomes" id="UP000319143"/>
    </source>
</evidence>
<dbReference type="GO" id="GO:0004065">
    <property type="term" value="F:arylsulfatase activity"/>
    <property type="evidence" value="ECO:0007669"/>
    <property type="project" value="UniProtKB-EC"/>
</dbReference>
<comment type="similarity">
    <text evidence="1">Belongs to the sulfatase family.</text>
</comment>
<organism evidence="6 7">
    <name type="scientific">Novipirellula artificiosorum</name>
    <dbReference type="NCBI Taxonomy" id="2528016"/>
    <lineage>
        <taxon>Bacteria</taxon>
        <taxon>Pseudomonadati</taxon>
        <taxon>Planctomycetota</taxon>
        <taxon>Planctomycetia</taxon>
        <taxon>Pirellulales</taxon>
        <taxon>Pirellulaceae</taxon>
        <taxon>Novipirellula</taxon>
    </lineage>
</organism>
<sequence length="487" mass="53099">MKIESLSLVLLTCFVVAGLEGARAETSNPNIVVILADDMGFGELKCLNPERGKIATPQLDAIAKSGMIFTDAHSGSSVCTPTRYGLMTGRYAWRTRLQTGVLKGGESLIAKDTLTIAKLLKSKGYHTAMIGKWHLGMMFDGIENNKKGAVKPGAVVTHGPIDFAGFDVFHGFHYARQMDLWIDNDKVTRNIEAVEMLPSLTAAAVDYIERRKGIDQPFFMYIPWNAPHSPVVPSEDWKGKSGINDHADFVMQTDDSYGQVVQALKANGFLQNTLILCSSDNGTSPSTSGLKQLKAAGHFPSANLRGMKADIWDGGHRVPFLVSWPGHVQPGSRCDDLVCLTDVIATVADLTGYELAESDAVDSFSFLSALTGTNHAPRTDVIHHSISGFFSIRQGKWKLIACPGSGGWSAPKIKEAVKEAESKGLPMVQLYDMQQDIGEQNNLAEAMPERVMRLRGLLETQIASGRTNPGPRQQNDVPIVIEKWKSE</sequence>
<keyword evidence="3 6" id="KW-0378">Hydrolase</keyword>
<dbReference type="InterPro" id="IPR017850">
    <property type="entry name" value="Alkaline_phosphatase_core_sf"/>
</dbReference>
<feature type="domain" description="Sulfatase N-terminal" evidence="5">
    <location>
        <begin position="29"/>
        <end position="353"/>
    </location>
</feature>
<dbReference type="EMBL" id="SJPV01000028">
    <property type="protein sequence ID" value="TWU28823.1"/>
    <property type="molecule type" value="Genomic_DNA"/>
</dbReference>
<keyword evidence="7" id="KW-1185">Reference proteome</keyword>
<dbReference type="Proteomes" id="UP000319143">
    <property type="component" value="Unassembled WGS sequence"/>
</dbReference>
<dbReference type="Pfam" id="PF00884">
    <property type="entry name" value="Sulfatase"/>
    <property type="match status" value="1"/>
</dbReference>